<dbReference type="GO" id="GO:0043565">
    <property type="term" value="F:sequence-specific DNA binding"/>
    <property type="evidence" value="ECO:0007669"/>
    <property type="project" value="InterPro"/>
</dbReference>
<feature type="domain" description="HTH araC/xylS-type" evidence="4">
    <location>
        <begin position="232"/>
        <end position="330"/>
    </location>
</feature>
<dbReference type="SMART" id="SM00342">
    <property type="entry name" value="HTH_ARAC"/>
    <property type="match status" value="1"/>
</dbReference>
<evidence type="ECO:0000256" key="2">
    <source>
        <dbReference type="ARBA" id="ARBA00023125"/>
    </source>
</evidence>
<dbReference type="Pfam" id="PF12833">
    <property type="entry name" value="HTH_18"/>
    <property type="match status" value="1"/>
</dbReference>
<dbReference type="PANTHER" id="PTHR47893">
    <property type="entry name" value="REGULATORY PROTEIN PCHR"/>
    <property type="match status" value="1"/>
</dbReference>
<sequence>MQVHLTAPNFCDLVQNVAQQVKADLQETELLQQFQFPVEFGQGWVQRLNIRPGVTLTLERMTLFEPLTILASQGMSTSTLDICFCLSGQVQGSHWDSHQTTTLSANRGCLGFSPEIRGCLEYASAEPVQLVNIGIDIHELASVLHHPVEMLPLALQHSLLGNSQCPYIQHFTTTTASQVALQQILNCPYNGLPRRLYLESRVIELLAHLLQSLSPSTASSSKLSPDDIERIYAASEILKHQLEHPPSLLQLAHQVGLNDYKLKLGFREVFDTTAFGYLWSVRMQEAALLLKRNRMGVTEVALSVGYSSATSFSAAFKRKFGTSPQKYRQHC</sequence>
<dbReference type="InterPro" id="IPR053142">
    <property type="entry name" value="PchR_regulatory_protein"/>
</dbReference>
<dbReference type="InterPro" id="IPR018062">
    <property type="entry name" value="HTH_AraC-typ_CS"/>
</dbReference>
<keyword evidence="5" id="KW-0614">Plasmid</keyword>
<evidence type="ECO:0000256" key="1">
    <source>
        <dbReference type="ARBA" id="ARBA00023015"/>
    </source>
</evidence>
<dbReference type="InterPro" id="IPR018060">
    <property type="entry name" value="HTH_AraC"/>
</dbReference>
<gene>
    <name evidence="5" type="ordered locus">AM1_A0169</name>
</gene>
<evidence type="ECO:0000256" key="3">
    <source>
        <dbReference type="ARBA" id="ARBA00023163"/>
    </source>
</evidence>
<dbReference type="GO" id="GO:0003700">
    <property type="term" value="F:DNA-binding transcription factor activity"/>
    <property type="evidence" value="ECO:0007669"/>
    <property type="project" value="InterPro"/>
</dbReference>
<dbReference type="KEGG" id="amr:AM1_A0169"/>
<dbReference type="PROSITE" id="PS00041">
    <property type="entry name" value="HTH_ARAC_FAMILY_1"/>
    <property type="match status" value="1"/>
</dbReference>
<dbReference type="InterPro" id="IPR020449">
    <property type="entry name" value="Tscrpt_reg_AraC-type_HTH"/>
</dbReference>
<protein>
    <submittedName>
        <fullName evidence="5">Transcriptional regulator, AraC family</fullName>
    </submittedName>
</protein>
<dbReference type="Proteomes" id="UP000000268">
    <property type="component" value="Plasmid pREB1"/>
</dbReference>
<dbReference type="OrthoDB" id="7544370at2"/>
<keyword evidence="6" id="KW-1185">Reference proteome</keyword>
<proteinExistence type="predicted"/>
<keyword evidence="2" id="KW-0238">DNA-binding</keyword>
<evidence type="ECO:0000313" key="5">
    <source>
        <dbReference type="EMBL" id="ABW31676.1"/>
    </source>
</evidence>
<dbReference type="AlphaFoldDB" id="A8ZKH6"/>
<dbReference type="RefSeq" id="WP_012166674.1">
    <property type="nucleotide sequence ID" value="NC_009926.1"/>
</dbReference>
<dbReference type="EMBL" id="CP000838">
    <property type="protein sequence ID" value="ABW31676.1"/>
    <property type="molecule type" value="Genomic_DNA"/>
</dbReference>
<dbReference type="Gene3D" id="1.10.10.60">
    <property type="entry name" value="Homeodomain-like"/>
    <property type="match status" value="2"/>
</dbReference>
<reference evidence="5 6" key="1">
    <citation type="journal article" date="2008" name="Proc. Natl. Acad. Sci. U.S.A.">
        <title>Niche adaptation and genome expansion in the chlorophyll d-producing cyanobacterium Acaryochloris marina.</title>
        <authorList>
            <person name="Swingley W.D."/>
            <person name="Chen M."/>
            <person name="Cheung P.C."/>
            <person name="Conrad A.L."/>
            <person name="Dejesa L.C."/>
            <person name="Hao J."/>
            <person name="Honchak B.M."/>
            <person name="Karbach L.E."/>
            <person name="Kurdoglu A."/>
            <person name="Lahiri S."/>
            <person name="Mastrian S.D."/>
            <person name="Miyashita H."/>
            <person name="Page L."/>
            <person name="Ramakrishna P."/>
            <person name="Satoh S."/>
            <person name="Sattley W.M."/>
            <person name="Shimada Y."/>
            <person name="Taylor H.L."/>
            <person name="Tomo T."/>
            <person name="Tsuchiya T."/>
            <person name="Wang Z.T."/>
            <person name="Raymond J."/>
            <person name="Mimuro M."/>
            <person name="Blankenship R.E."/>
            <person name="Touchman J.W."/>
        </authorList>
    </citation>
    <scope>NUCLEOTIDE SEQUENCE [LARGE SCALE GENOMIC DNA]</scope>
    <source>
        <strain evidence="6">MBIC 11017</strain>
        <plasmid evidence="6">Plasmid pREB1</plasmid>
    </source>
</reference>
<evidence type="ECO:0000313" key="6">
    <source>
        <dbReference type="Proteomes" id="UP000000268"/>
    </source>
</evidence>
<geneLocation type="plasmid" evidence="5 6">
    <name>pREB1</name>
</geneLocation>
<accession>A8ZKH6</accession>
<name>A8ZKH6_ACAM1</name>
<evidence type="ECO:0000259" key="4">
    <source>
        <dbReference type="PROSITE" id="PS01124"/>
    </source>
</evidence>
<keyword evidence="1" id="KW-0805">Transcription regulation</keyword>
<keyword evidence="3" id="KW-0804">Transcription</keyword>
<organism evidence="5 6">
    <name type="scientific">Acaryochloris marina (strain MBIC 11017)</name>
    <dbReference type="NCBI Taxonomy" id="329726"/>
    <lineage>
        <taxon>Bacteria</taxon>
        <taxon>Bacillati</taxon>
        <taxon>Cyanobacteriota</taxon>
        <taxon>Cyanophyceae</taxon>
        <taxon>Acaryochloridales</taxon>
        <taxon>Acaryochloridaceae</taxon>
        <taxon>Acaryochloris</taxon>
    </lineage>
</organism>
<dbReference type="PRINTS" id="PR00032">
    <property type="entry name" value="HTHARAC"/>
</dbReference>
<dbReference type="PROSITE" id="PS01124">
    <property type="entry name" value="HTH_ARAC_FAMILY_2"/>
    <property type="match status" value="1"/>
</dbReference>
<dbReference type="HOGENOM" id="CLU_052345_4_3_3"/>
<dbReference type="PANTHER" id="PTHR47893:SF1">
    <property type="entry name" value="REGULATORY PROTEIN PCHR"/>
    <property type="match status" value="1"/>
</dbReference>
<dbReference type="SUPFAM" id="SSF46689">
    <property type="entry name" value="Homeodomain-like"/>
    <property type="match status" value="1"/>
</dbReference>
<dbReference type="InterPro" id="IPR009057">
    <property type="entry name" value="Homeodomain-like_sf"/>
</dbReference>